<evidence type="ECO:0000259" key="3">
    <source>
        <dbReference type="SMART" id="SM01360"/>
    </source>
</evidence>
<keyword evidence="5" id="KW-1185">Reference proteome</keyword>
<comment type="caution">
    <text evidence="4">The sequence shown here is derived from an EMBL/GenBank/DDBJ whole genome shotgun (WGS) entry which is preliminary data.</text>
</comment>
<organism evidence="4 5">
    <name type="scientific">Hymenobacter bucti</name>
    <dbReference type="NCBI Taxonomy" id="1844114"/>
    <lineage>
        <taxon>Bacteria</taxon>
        <taxon>Pseudomonadati</taxon>
        <taxon>Bacteroidota</taxon>
        <taxon>Cytophagia</taxon>
        <taxon>Cytophagales</taxon>
        <taxon>Hymenobacteraceae</taxon>
        <taxon>Hymenobacter</taxon>
    </lineage>
</organism>
<feature type="signal peptide" evidence="2">
    <location>
        <begin position="1"/>
        <end position="19"/>
    </location>
</feature>
<dbReference type="InterPro" id="IPR041246">
    <property type="entry name" value="Bact_MG10"/>
</dbReference>
<sequence length="2016" mass="223912">MPRLLLLLIFCGFITTTQAQQRLAAARQRSYLTKVFRLTEAQTKLLYERGLGAARPDFFAVPVDSFPTDSLRLRPLPPGYYLVAHTEAAQLVYWLRTETNRTIEVLDNQVDLALVVRDSLGRLLPEARVQLRRRPVPYDAATRTYRRAGRGRAGLVAVTYGGRTTFHALEQPRQELRSAGGRVWRRVVLGWPLGYATGPVRQLARDLRHAANTTTGLVGMLRAPFEEDVRAQRRRARRTHPQRRWGSYVVLSQPRYRPTADTLRLKARVLHRRTGRPYRRPLTLWLSPDEYEPDEPGKRLAELRPVRPGTFEYVLPLTDTLGLRADDEAYLYFKNKRGRLVASRSFRVEDYELDNAHYALRVAEKDQRHGQPQAVYLRGTDANELPLLDARVRLVVMPQREPGPLPRRQVFMPDTLWTHTQALDPVGETRVNLPPGLFPDVDFDYQVRAIFLTADNERHVETARVAYQRDAGRLRLTLSRDSVRLSYDSLGRARPHRATLEIADRAEPGRAAAPPVAVQLPLSVPLDFLADYYRLTDAAGRAATLHLDADNADLGLSSDRSADSVVLAVRNPHRVPFWYFVYRGNALRYRGYGPDYQLRVKDKSPAAWHVSLHYRWGDAVRVAEYTVGAPARQLLVATDQPAVAYPGQKIRLGFTVTDERGRPVPDADLTAYAYTHKFEQPYLPETPNFQRVVAGRQARRRFRLGAQFDAQAAARQPLPWARWRTRLGLDSLRFYQFLYPETGLFAEYQPAPGGLTQVAPFVVDSGRVQAPIAVYVDGQPVYIHAVNEYDPYPMVADSGRHTLSLRLPDRLLTLRNVYLRPRHKLTLSIDLNHPRPDLTVEKRPRVLTPAEQLALGRSIVLVDSPRDPAFTTLRQGQRLRVLRGDGYGLGRRRTGPFRPDSVLLRRADGLRLKFLFEPLYAYTPRPQLLKMVSVEPGRLGYLGSTGLRNPLPLADFALTEAEVRPSLYPAPFEPEAVLDEPTQTPPGQGRLALRLPPRPDTARAKYPLPQLRYVLLTRPDQPKYRRLSRRLWLAALAPGRYRVAALLSDSTCLAPAELAVVRPGGQTYLQLRWADRQPAGALSRRIGRLVRARYVPLTQEPAAPSAQPETPSKLRHLGPAQPDWRTLRGQVLDYKSEAGLPGVTVLVKGTDVGTATDVDGSFTLQVPPGSTTLLASFVGYATEKQNITFGSEVVFKLREDTKSLQEVVVVGYGSVQRRDLTGAVATVQYGLQGRVAGVQITSASGYLNGGIVLRGNRSVTDSAQPLLVVDGRVYTGNLGDISPDNIATTTVLKGADATALYGSRAANGVLVITTKGSPNLSRLTPLPALPTLPDVPTGDPRLALRRRFRDYAWWRPTLVTDAQGRASTEVVLPDDVTSWDTFVIGSDQRRRLGAATRRLRSFKPLLAELAGPRFLVAGDRAQVLGKVLNYRPDTAQVTTTFKVGAQVVRTQAHRVSSSALDTLTVAAPSAGADSVQVTYGLQAAGGYADGEQRSIMVVPAGTRERVGTFAAVTAADTTLTLPLDPKLGPVTVHLESDALPTLRAEIEHLQAYAYLCNEQMASKLLALLLERRICAAQKVAFRNDKAVNFLVRKLRESQRPAEGLWGTWATTAPSYWVSAHVLEALLAASAAGYRADLNRPALQAHLLRELDTRLSVPITAPTAAERRRGLVPRPTPAETDDQLRLLRLLHQLGTPTDYRTYLDRLNRAQPGRRALDHYLASVELRQQLGLPYQLDSLPRYRQRTELGGAFYADTAGRNTYYRYLLPDRVATTLLAYRVLRTQGGHEAELVRIRTFLLGLRGGGYWGSTYEAANILATIGPDLLAAGGAAAPAQVQLRGPAAAEAAGRISKFPFSLQLPAASGPLTLHKTGPLPVYATAYQTRWNPTPEPAAQPFTVSTTLGGQTGRRVSLRAGQPAELLVTVDVRAEARYVLLEVPIPAGCSYGPAPVRSPLEAHRENLRHQVGIFIDYLPSGRHTFRVALQPRYRGQYTLNPARAELVYFPTKYGRAGSKQVGIQ</sequence>
<dbReference type="InterPro" id="IPR051802">
    <property type="entry name" value="YfhM-like"/>
</dbReference>
<protein>
    <submittedName>
        <fullName evidence="4">Carboxypeptidase-like regulatory domain-containing protein</fullName>
    </submittedName>
</protein>
<evidence type="ECO:0000313" key="4">
    <source>
        <dbReference type="EMBL" id="MFD1874583.1"/>
    </source>
</evidence>
<reference evidence="5" key="1">
    <citation type="journal article" date="2019" name="Int. J. Syst. Evol. Microbiol.">
        <title>The Global Catalogue of Microorganisms (GCM) 10K type strain sequencing project: providing services to taxonomists for standard genome sequencing and annotation.</title>
        <authorList>
            <consortium name="The Broad Institute Genomics Platform"/>
            <consortium name="The Broad Institute Genome Sequencing Center for Infectious Disease"/>
            <person name="Wu L."/>
            <person name="Ma J."/>
        </authorList>
    </citation>
    <scope>NUCLEOTIDE SEQUENCE [LARGE SCALE GENOMIC DNA]</scope>
    <source>
        <strain evidence="5">CGMCC 1.15795</strain>
    </source>
</reference>
<proteinExistence type="predicted"/>
<dbReference type="Pfam" id="PF00207">
    <property type="entry name" value="A2M"/>
    <property type="match status" value="1"/>
</dbReference>
<dbReference type="Pfam" id="PF17973">
    <property type="entry name" value="bMG10"/>
    <property type="match status" value="1"/>
</dbReference>
<dbReference type="SUPFAM" id="SSF56935">
    <property type="entry name" value="Porins"/>
    <property type="match status" value="1"/>
</dbReference>
<gene>
    <name evidence="4" type="ORF">ACFSDX_19255</name>
</gene>
<dbReference type="Gene3D" id="2.60.40.1120">
    <property type="entry name" value="Carboxypeptidase-like, regulatory domain"/>
    <property type="match status" value="1"/>
</dbReference>
<dbReference type="PANTHER" id="PTHR40094:SF1">
    <property type="entry name" value="UBIQUITIN DOMAIN-CONTAINING PROTEIN"/>
    <property type="match status" value="1"/>
</dbReference>
<dbReference type="Gene3D" id="2.170.130.10">
    <property type="entry name" value="TonB-dependent receptor, plug domain"/>
    <property type="match status" value="1"/>
</dbReference>
<keyword evidence="2" id="KW-0732">Signal</keyword>
<dbReference type="InterPro" id="IPR012910">
    <property type="entry name" value="Plug_dom"/>
</dbReference>
<dbReference type="SMART" id="SM01360">
    <property type="entry name" value="A2M"/>
    <property type="match status" value="1"/>
</dbReference>
<evidence type="ECO:0000256" key="1">
    <source>
        <dbReference type="SAM" id="MobiDB-lite"/>
    </source>
</evidence>
<feature type="chain" id="PRO_5046047493" evidence="2">
    <location>
        <begin position="20"/>
        <end position="2016"/>
    </location>
</feature>
<feature type="domain" description="Alpha-2-macroglobulin" evidence="3">
    <location>
        <begin position="1352"/>
        <end position="1441"/>
    </location>
</feature>
<dbReference type="RefSeq" id="WP_382316512.1">
    <property type="nucleotide sequence ID" value="NZ_JBHUFD010000018.1"/>
</dbReference>
<dbReference type="InterPro" id="IPR037066">
    <property type="entry name" value="Plug_dom_sf"/>
</dbReference>
<evidence type="ECO:0000313" key="5">
    <source>
        <dbReference type="Proteomes" id="UP001597197"/>
    </source>
</evidence>
<dbReference type="InterPro" id="IPR001599">
    <property type="entry name" value="Macroglobln_a2"/>
</dbReference>
<dbReference type="InterPro" id="IPR008969">
    <property type="entry name" value="CarboxyPept-like_regulatory"/>
</dbReference>
<dbReference type="Pfam" id="PF07715">
    <property type="entry name" value="Plug"/>
    <property type="match status" value="1"/>
</dbReference>
<dbReference type="SUPFAM" id="SSF49464">
    <property type="entry name" value="Carboxypeptidase regulatory domain-like"/>
    <property type="match status" value="1"/>
</dbReference>
<evidence type="ECO:0000256" key="2">
    <source>
        <dbReference type="SAM" id="SignalP"/>
    </source>
</evidence>
<dbReference type="EMBL" id="JBHUFD010000018">
    <property type="protein sequence ID" value="MFD1874583.1"/>
    <property type="molecule type" value="Genomic_DNA"/>
</dbReference>
<name>A0ABW4QY86_9BACT</name>
<feature type="region of interest" description="Disordered" evidence="1">
    <location>
        <begin position="1100"/>
        <end position="1121"/>
    </location>
</feature>
<dbReference type="Pfam" id="PF13715">
    <property type="entry name" value="CarbopepD_reg_2"/>
    <property type="match status" value="1"/>
</dbReference>
<dbReference type="PANTHER" id="PTHR40094">
    <property type="entry name" value="ALPHA-2-MACROGLOBULIN HOMOLOG"/>
    <property type="match status" value="1"/>
</dbReference>
<dbReference type="Proteomes" id="UP001597197">
    <property type="component" value="Unassembled WGS sequence"/>
</dbReference>
<accession>A0ABW4QY86</accession>